<dbReference type="EMBL" id="FNIL01000005">
    <property type="protein sequence ID" value="SDN95952.1"/>
    <property type="molecule type" value="Genomic_DNA"/>
</dbReference>
<evidence type="ECO:0000313" key="2">
    <source>
        <dbReference type="EMBL" id="SDN95952.1"/>
    </source>
</evidence>
<dbReference type="PROSITE" id="PS50889">
    <property type="entry name" value="S4"/>
    <property type="match status" value="1"/>
</dbReference>
<dbReference type="Gene3D" id="3.10.290.10">
    <property type="entry name" value="RNA-binding S4 domain"/>
    <property type="match status" value="1"/>
</dbReference>
<organism evidence="2 3">
    <name type="scientific">Alkalicoccus daliensis</name>
    <dbReference type="NCBI Taxonomy" id="745820"/>
    <lineage>
        <taxon>Bacteria</taxon>
        <taxon>Bacillati</taxon>
        <taxon>Bacillota</taxon>
        <taxon>Bacilli</taxon>
        <taxon>Bacillales</taxon>
        <taxon>Bacillaceae</taxon>
        <taxon>Alkalicoccus</taxon>
    </lineage>
</organism>
<dbReference type="STRING" id="745820.SAMN04488053_1057"/>
<dbReference type="CDD" id="cd00165">
    <property type="entry name" value="S4"/>
    <property type="match status" value="1"/>
</dbReference>
<dbReference type="Pfam" id="PF13275">
    <property type="entry name" value="S4_2"/>
    <property type="match status" value="1"/>
</dbReference>
<evidence type="ECO:0000256" key="1">
    <source>
        <dbReference type="PROSITE-ProRule" id="PRU00182"/>
    </source>
</evidence>
<dbReference type="Proteomes" id="UP000198778">
    <property type="component" value="Unassembled WGS sequence"/>
</dbReference>
<dbReference type="AlphaFoldDB" id="A0A1H0FN37"/>
<accession>A0A1H0FN37</accession>
<dbReference type="SUPFAM" id="SSF55174">
    <property type="entry name" value="Alpha-L RNA-binding motif"/>
    <property type="match status" value="1"/>
</dbReference>
<protein>
    <submittedName>
        <fullName evidence="2">Ribosome-associated protein</fullName>
    </submittedName>
</protein>
<dbReference type="InterPro" id="IPR014330">
    <property type="entry name" value="RNA-bd_S4-rel_YaaA"/>
</dbReference>
<reference evidence="3" key="1">
    <citation type="submission" date="2016-10" db="EMBL/GenBank/DDBJ databases">
        <authorList>
            <person name="Varghese N."/>
            <person name="Submissions S."/>
        </authorList>
    </citation>
    <scope>NUCLEOTIDE SEQUENCE [LARGE SCALE GENOMIC DNA]</scope>
    <source>
        <strain evidence="3">CGMCC 1.10369</strain>
    </source>
</reference>
<keyword evidence="1" id="KW-0694">RNA-binding</keyword>
<dbReference type="GO" id="GO:0003723">
    <property type="term" value="F:RNA binding"/>
    <property type="evidence" value="ECO:0007669"/>
    <property type="project" value="UniProtKB-KW"/>
</dbReference>
<keyword evidence="3" id="KW-1185">Reference proteome</keyword>
<dbReference type="InterPro" id="IPR036986">
    <property type="entry name" value="S4_RNA-bd_sf"/>
</dbReference>
<evidence type="ECO:0000313" key="3">
    <source>
        <dbReference type="Proteomes" id="UP000198778"/>
    </source>
</evidence>
<gene>
    <name evidence="2" type="ORF">SAMN04488053_1057</name>
</gene>
<dbReference type="NCBIfam" id="TIGR02988">
    <property type="entry name" value="YaaA_near_RecF"/>
    <property type="match status" value="1"/>
</dbReference>
<sequence length="85" mass="9473">MYVFSVESELTESMNEEITLQGEFITLGQALKEAGIIPSGGAAKPFLAEYEVWVNGELENRRGKKLYPNDHVVIEEIGEITIVTE</sequence>
<name>A0A1H0FN37_9BACI</name>
<proteinExistence type="predicted"/>